<reference evidence="4 5" key="1">
    <citation type="submission" date="2019-03" db="EMBL/GenBank/DDBJ databases">
        <title>Genomic Encyclopedia of Archaeal and Bacterial Type Strains, Phase II (KMG-II): from individual species to whole genera.</title>
        <authorList>
            <person name="Goeker M."/>
        </authorList>
    </citation>
    <scope>NUCLEOTIDE SEQUENCE [LARGE SCALE GENOMIC DNA]</scope>
    <source>
        <strain evidence="4 5">DSM 25687</strain>
    </source>
</reference>
<dbReference type="AlphaFoldDB" id="A0A4R6QBA4"/>
<dbReference type="CDD" id="cd00146">
    <property type="entry name" value="PKD"/>
    <property type="match status" value="1"/>
</dbReference>
<dbReference type="Pfam" id="PF02018">
    <property type="entry name" value="CBM_4_9"/>
    <property type="match status" value="1"/>
</dbReference>
<dbReference type="OrthoDB" id="5381604at2"/>
<evidence type="ECO:0000256" key="2">
    <source>
        <dbReference type="SAM" id="SignalP"/>
    </source>
</evidence>
<dbReference type="PROSITE" id="PS50093">
    <property type="entry name" value="PKD"/>
    <property type="match status" value="1"/>
</dbReference>
<feature type="chain" id="PRO_5020546934" evidence="2">
    <location>
        <begin position="19"/>
        <end position="257"/>
    </location>
</feature>
<dbReference type="GO" id="GO:0016798">
    <property type="term" value="F:hydrolase activity, acting on glycosyl bonds"/>
    <property type="evidence" value="ECO:0007669"/>
    <property type="project" value="InterPro"/>
</dbReference>
<dbReference type="InterPro" id="IPR000601">
    <property type="entry name" value="PKD_dom"/>
</dbReference>
<name>A0A4R6QBA4_9FLAO</name>
<dbReference type="Pfam" id="PF18911">
    <property type="entry name" value="PKD_4"/>
    <property type="match status" value="1"/>
</dbReference>
<keyword evidence="2" id="KW-0732">Signal</keyword>
<dbReference type="Gene3D" id="2.60.120.260">
    <property type="entry name" value="Galactose-binding domain-like"/>
    <property type="match status" value="1"/>
</dbReference>
<dbReference type="RefSeq" id="WP_133532951.1">
    <property type="nucleotide sequence ID" value="NZ_SNXR01000013.1"/>
</dbReference>
<dbReference type="Gene3D" id="2.60.40.10">
    <property type="entry name" value="Immunoglobulins"/>
    <property type="match status" value="1"/>
</dbReference>
<dbReference type="EMBL" id="SNXR01000013">
    <property type="protein sequence ID" value="TDP59417.1"/>
    <property type="molecule type" value="Genomic_DNA"/>
</dbReference>
<evidence type="ECO:0000259" key="3">
    <source>
        <dbReference type="PROSITE" id="PS50093"/>
    </source>
</evidence>
<dbReference type="InterPro" id="IPR013783">
    <property type="entry name" value="Ig-like_fold"/>
</dbReference>
<organism evidence="4 5">
    <name type="scientific">Flavobacterium dankookense</name>
    <dbReference type="NCBI Taxonomy" id="706186"/>
    <lineage>
        <taxon>Bacteria</taxon>
        <taxon>Pseudomonadati</taxon>
        <taxon>Bacteroidota</taxon>
        <taxon>Flavobacteriia</taxon>
        <taxon>Flavobacteriales</taxon>
        <taxon>Flavobacteriaceae</taxon>
        <taxon>Flavobacterium</taxon>
    </lineage>
</organism>
<comment type="caution">
    <text evidence="4">The sequence shown here is derived from an EMBL/GenBank/DDBJ whole genome shotgun (WGS) entry which is preliminary data.</text>
</comment>
<evidence type="ECO:0000313" key="5">
    <source>
        <dbReference type="Proteomes" id="UP000295260"/>
    </source>
</evidence>
<dbReference type="SUPFAM" id="SSF49299">
    <property type="entry name" value="PKD domain"/>
    <property type="match status" value="1"/>
</dbReference>
<feature type="domain" description="PKD" evidence="3">
    <location>
        <begin position="60"/>
        <end position="109"/>
    </location>
</feature>
<dbReference type="InterPro" id="IPR035986">
    <property type="entry name" value="PKD_dom_sf"/>
</dbReference>
<dbReference type="Proteomes" id="UP000295260">
    <property type="component" value="Unassembled WGS sequence"/>
</dbReference>
<evidence type="ECO:0000313" key="4">
    <source>
        <dbReference type="EMBL" id="TDP59417.1"/>
    </source>
</evidence>
<keyword evidence="5" id="KW-1185">Reference proteome</keyword>
<dbReference type="SMART" id="SM00089">
    <property type="entry name" value="PKD"/>
    <property type="match status" value="1"/>
</dbReference>
<gene>
    <name evidence="4" type="ORF">BC748_1667</name>
</gene>
<feature type="signal peptide" evidence="2">
    <location>
        <begin position="1"/>
        <end position="18"/>
    </location>
</feature>
<dbReference type="SUPFAM" id="SSF49785">
    <property type="entry name" value="Galactose-binding domain-like"/>
    <property type="match status" value="1"/>
</dbReference>
<protein>
    <submittedName>
        <fullName evidence="4">PKD domain-containing protein</fullName>
    </submittedName>
</protein>
<dbReference type="InterPro" id="IPR003305">
    <property type="entry name" value="CenC_carb-bd"/>
</dbReference>
<sequence length="257" mass="27461">MKKSIKIFSLFFSLLCFISCDSSDDNDVNQNELLAKYTFVKESVSSATVTFINTSENADSYLWDFGDNTTSTAQNPVKTFTQTGEYSVKLTARNSATGASSIYTSNVSVFVFAGGLVSNGNFESGATPWTLGVTNAIPSTTLVSQGGNTYFSVNVAAAGNPYDVNLSQVGINMTQGKTYRLTFDGWSNVNRSMIVGIGLSGNPFTNQSVTSNLTTTVQNFSIDLVANFTSTNSRVIFDMGAAIGTVNIDNVTLVELP</sequence>
<dbReference type="InterPro" id="IPR022409">
    <property type="entry name" value="PKD/Chitinase_dom"/>
</dbReference>
<proteinExistence type="predicted"/>
<keyword evidence="1" id="KW-0378">Hydrolase</keyword>
<accession>A0A4R6QBA4</accession>
<dbReference type="InterPro" id="IPR008979">
    <property type="entry name" value="Galactose-bd-like_sf"/>
</dbReference>
<evidence type="ECO:0000256" key="1">
    <source>
        <dbReference type="ARBA" id="ARBA00022801"/>
    </source>
</evidence>